<dbReference type="HOGENOM" id="CLU_462331_0_0_1"/>
<keyword evidence="2" id="KW-0732">Signal</keyword>
<evidence type="ECO:0000256" key="1">
    <source>
        <dbReference type="SAM" id="MobiDB-lite"/>
    </source>
</evidence>
<dbReference type="AlphaFoldDB" id="J9DP69"/>
<evidence type="ECO:0000313" key="3">
    <source>
        <dbReference type="EMBL" id="EJW04345.1"/>
    </source>
</evidence>
<feature type="compositionally biased region" description="Basic and acidic residues" evidence="1">
    <location>
        <begin position="106"/>
        <end position="120"/>
    </location>
</feature>
<dbReference type="Proteomes" id="UP000003163">
    <property type="component" value="Unassembled WGS sequence"/>
</dbReference>
<reference evidence="3 4" key="1">
    <citation type="submission" date="2011-08" db="EMBL/GenBank/DDBJ databases">
        <authorList>
            <person name="Liu Z.J."/>
            <person name="Shi F.L."/>
            <person name="Lu J.Q."/>
            <person name="Li M."/>
            <person name="Wang Z.L."/>
        </authorList>
    </citation>
    <scope>NUCLEOTIDE SEQUENCE [LARGE SCALE GENOMIC DNA]</scope>
    <source>
        <strain evidence="3 4">USNM 41457</strain>
    </source>
</reference>
<proteinExistence type="predicted"/>
<organism evidence="3 4">
    <name type="scientific">Edhazardia aedis (strain USNM 41457)</name>
    <name type="common">Microsporidian parasite</name>
    <dbReference type="NCBI Taxonomy" id="1003232"/>
    <lineage>
        <taxon>Eukaryota</taxon>
        <taxon>Fungi</taxon>
        <taxon>Fungi incertae sedis</taxon>
        <taxon>Microsporidia</taxon>
        <taxon>Edhazardia</taxon>
    </lineage>
</organism>
<dbReference type="EMBL" id="AFBI03000019">
    <property type="protein sequence ID" value="EJW04345.1"/>
    <property type="molecule type" value="Genomic_DNA"/>
</dbReference>
<evidence type="ECO:0000256" key="2">
    <source>
        <dbReference type="SAM" id="SignalP"/>
    </source>
</evidence>
<feature type="compositionally biased region" description="Basic and acidic residues" evidence="1">
    <location>
        <begin position="337"/>
        <end position="348"/>
    </location>
</feature>
<comment type="caution">
    <text evidence="3">The sequence shown here is derived from an EMBL/GenBank/DDBJ whole genome shotgun (WGS) entry which is preliminary data.</text>
</comment>
<gene>
    <name evidence="3" type="ORF">EDEG_01394</name>
</gene>
<feature type="region of interest" description="Disordered" evidence="1">
    <location>
        <begin position="106"/>
        <end position="125"/>
    </location>
</feature>
<dbReference type="VEuPathDB" id="MicrosporidiaDB:EDEG_01394"/>
<feature type="compositionally biased region" description="Basic and acidic residues" evidence="1">
    <location>
        <begin position="568"/>
        <end position="581"/>
    </location>
</feature>
<evidence type="ECO:0000313" key="4">
    <source>
        <dbReference type="Proteomes" id="UP000003163"/>
    </source>
</evidence>
<reference evidence="4" key="2">
    <citation type="submission" date="2015-07" db="EMBL/GenBank/DDBJ databases">
        <title>Contrasting host-pathogen interactions and genome evolution in two generalist and specialist microsporidian pathogens of mosquitoes.</title>
        <authorList>
            <consortium name="The Broad Institute Genomics Platform"/>
            <consortium name="The Broad Institute Genome Sequencing Center for Infectious Disease"/>
            <person name="Cuomo C.A."/>
            <person name="Sanscrainte N.D."/>
            <person name="Goldberg J.M."/>
            <person name="Heiman D."/>
            <person name="Young S."/>
            <person name="Zeng Q."/>
            <person name="Becnel J.J."/>
            <person name="Birren B.W."/>
        </authorList>
    </citation>
    <scope>NUCLEOTIDE SEQUENCE [LARGE SCALE GENOMIC DNA]</scope>
    <source>
        <strain evidence="4">USNM 41457</strain>
    </source>
</reference>
<feature type="signal peptide" evidence="2">
    <location>
        <begin position="1"/>
        <end position="22"/>
    </location>
</feature>
<protein>
    <submittedName>
        <fullName evidence="3">Uncharacterized protein</fullName>
    </submittedName>
</protein>
<feature type="region of interest" description="Disordered" evidence="1">
    <location>
        <begin position="478"/>
        <end position="513"/>
    </location>
</feature>
<dbReference type="InParanoid" id="J9DP69"/>
<feature type="compositionally biased region" description="Polar residues" evidence="1">
    <location>
        <begin position="478"/>
        <end position="508"/>
    </location>
</feature>
<name>J9DP69_EDHAE</name>
<feature type="region of interest" description="Disordered" evidence="1">
    <location>
        <begin position="567"/>
        <end position="590"/>
    </location>
</feature>
<accession>J9DP69</accession>
<feature type="region of interest" description="Disordered" evidence="1">
    <location>
        <begin position="314"/>
        <end position="350"/>
    </location>
</feature>
<sequence length="590" mass="66268">MNVMKNLLFSSFCVLFASNVESSNSEVKIVQENVERFDSDVNKDSAALLSQETEKKVEEEVSRDTGIENALAVGMQNEAQEKEEKEEEKIVISEFVKCNFIETDKEDSKKPEVEEKEKELTISQDSNKAEENIGEKRQNKVAVSETIKTTCVEEMVNTKIESDDLISRDIVEEQKDKNIHSTHMVTSEEKDVIKNVQEESKTQNDGEEIIDSAGKIVFLEMLKNAINELEYCKRYDEKTEEQAMDDTVEKSISSDDIVFLNVAESEDITSNVSLNIAKTSNKENNDHVKDVSRDSEVIEILDLLTNAMESVNGCKSAEDVSENQQDSEYVADSTISSEKKQESDKQEILEENPTKNYHIEHYDVVNEVQQPDSTKVSITEHDNDNEYTEKPTVHTFAVVSSQSFIDSVNTSIVKFSKTFFDGIVSKNATACEPETIVENISESFINGPRSISVETTNVISSSGSATYQTKTISSRKFSGANQISESQTETTISDSLDSGLNLPHTSATRRPVSPVNFANSSISNNRQVLKLVSLYSCNTEPEMKAEKTIHDSEKVRDRSKFDANFAFWKERDNNNSKEKKSSPKGSLKKK</sequence>
<feature type="chain" id="PRO_5003821746" evidence="2">
    <location>
        <begin position="23"/>
        <end position="590"/>
    </location>
</feature>
<keyword evidence="4" id="KW-1185">Reference proteome</keyword>